<dbReference type="Proteomes" id="UP001217476">
    <property type="component" value="Chromosome"/>
</dbReference>
<sequence>MLRDYQKQAEAALSGLPGGSRAFLVMSLVQNEACQSQIAIAERIALDKTTMTYLIDALEKEDLVRRTTDPNDRRSRQLSLTPNGTSSLARYTQAIAEVDQAILSRLPNGEASLFKALLNKVAGLEAPAKAAENEDDAAHICRAVVGADVAC</sequence>
<dbReference type="GO" id="GO:0003677">
    <property type="term" value="F:DNA binding"/>
    <property type="evidence" value="ECO:0007669"/>
    <property type="project" value="UniProtKB-KW"/>
</dbReference>
<organism evidence="5 6">
    <name type="scientific">Candidatus Devosia phytovorans</name>
    <dbReference type="NCBI Taxonomy" id="3121372"/>
    <lineage>
        <taxon>Bacteria</taxon>
        <taxon>Pseudomonadati</taxon>
        <taxon>Pseudomonadota</taxon>
        <taxon>Alphaproteobacteria</taxon>
        <taxon>Hyphomicrobiales</taxon>
        <taxon>Devosiaceae</taxon>
        <taxon>Devosia</taxon>
    </lineage>
</organism>
<dbReference type="InterPro" id="IPR000835">
    <property type="entry name" value="HTH_MarR-typ"/>
</dbReference>
<dbReference type="InterPro" id="IPR036390">
    <property type="entry name" value="WH_DNA-bd_sf"/>
</dbReference>
<evidence type="ECO:0000313" key="6">
    <source>
        <dbReference type="Proteomes" id="UP001217476"/>
    </source>
</evidence>
<dbReference type="PANTHER" id="PTHR33164">
    <property type="entry name" value="TRANSCRIPTIONAL REGULATOR, MARR FAMILY"/>
    <property type="match status" value="1"/>
</dbReference>
<dbReference type="PRINTS" id="PR00598">
    <property type="entry name" value="HTHMARR"/>
</dbReference>
<protein>
    <submittedName>
        <fullName evidence="5">MarR family transcriptional regulator</fullName>
    </submittedName>
</protein>
<dbReference type="GO" id="GO:0006950">
    <property type="term" value="P:response to stress"/>
    <property type="evidence" value="ECO:0007669"/>
    <property type="project" value="TreeGrafter"/>
</dbReference>
<feature type="domain" description="HTH marR-type" evidence="4">
    <location>
        <begin position="1"/>
        <end position="123"/>
    </location>
</feature>
<dbReference type="PROSITE" id="PS50995">
    <property type="entry name" value="HTH_MARR_2"/>
    <property type="match status" value="1"/>
</dbReference>
<dbReference type="GO" id="GO:0003700">
    <property type="term" value="F:DNA-binding transcription factor activity"/>
    <property type="evidence" value="ECO:0007669"/>
    <property type="project" value="InterPro"/>
</dbReference>
<evidence type="ECO:0000313" key="5">
    <source>
        <dbReference type="EMBL" id="WEK06706.1"/>
    </source>
</evidence>
<evidence type="ECO:0000256" key="1">
    <source>
        <dbReference type="ARBA" id="ARBA00023015"/>
    </source>
</evidence>
<evidence type="ECO:0000259" key="4">
    <source>
        <dbReference type="PROSITE" id="PS50995"/>
    </source>
</evidence>
<accession>A0AAJ5VZ55</accession>
<reference evidence="5" key="1">
    <citation type="submission" date="2023-03" db="EMBL/GenBank/DDBJ databases">
        <title>Andean soil-derived lignocellulolytic bacterial consortium as a source of novel taxa and putative plastic-active enzymes.</title>
        <authorList>
            <person name="Diaz-Garcia L."/>
            <person name="Chuvochina M."/>
            <person name="Feuerriegel G."/>
            <person name="Bunk B."/>
            <person name="Sproer C."/>
            <person name="Streit W.R."/>
            <person name="Rodriguez L.M."/>
            <person name="Overmann J."/>
            <person name="Jimenez D.J."/>
        </authorList>
    </citation>
    <scope>NUCLEOTIDE SEQUENCE</scope>
    <source>
        <strain evidence="5">MAG 4196</strain>
    </source>
</reference>
<keyword evidence="1" id="KW-0805">Transcription regulation</keyword>
<dbReference type="PROSITE" id="PS01117">
    <property type="entry name" value="HTH_MARR_1"/>
    <property type="match status" value="1"/>
</dbReference>
<name>A0AAJ5VZ55_9HYPH</name>
<dbReference type="SMART" id="SM00347">
    <property type="entry name" value="HTH_MARR"/>
    <property type="match status" value="1"/>
</dbReference>
<keyword evidence="2" id="KW-0238">DNA-binding</keyword>
<proteinExistence type="predicted"/>
<keyword evidence="3" id="KW-0804">Transcription</keyword>
<dbReference type="PANTHER" id="PTHR33164:SF95">
    <property type="entry name" value="TRANSCRIPTIONAL REGULATOR"/>
    <property type="match status" value="1"/>
</dbReference>
<dbReference type="Gene3D" id="1.10.10.10">
    <property type="entry name" value="Winged helix-like DNA-binding domain superfamily/Winged helix DNA-binding domain"/>
    <property type="match status" value="1"/>
</dbReference>
<dbReference type="InterPro" id="IPR023187">
    <property type="entry name" value="Tscrpt_reg_MarR-type_CS"/>
</dbReference>
<evidence type="ECO:0000256" key="3">
    <source>
        <dbReference type="ARBA" id="ARBA00023163"/>
    </source>
</evidence>
<dbReference type="AlphaFoldDB" id="A0AAJ5VZ55"/>
<dbReference type="InterPro" id="IPR036388">
    <property type="entry name" value="WH-like_DNA-bd_sf"/>
</dbReference>
<dbReference type="InterPro" id="IPR039422">
    <property type="entry name" value="MarR/SlyA-like"/>
</dbReference>
<dbReference type="EMBL" id="CP119312">
    <property type="protein sequence ID" value="WEK06706.1"/>
    <property type="molecule type" value="Genomic_DNA"/>
</dbReference>
<dbReference type="SUPFAM" id="SSF46785">
    <property type="entry name" value="Winged helix' DNA-binding domain"/>
    <property type="match status" value="1"/>
</dbReference>
<evidence type="ECO:0000256" key="2">
    <source>
        <dbReference type="ARBA" id="ARBA00023125"/>
    </source>
</evidence>
<dbReference type="Pfam" id="PF01047">
    <property type="entry name" value="MarR"/>
    <property type="match status" value="1"/>
</dbReference>
<gene>
    <name evidence="5" type="ORF">P0Y65_01720</name>
</gene>